<dbReference type="InterPro" id="IPR009057">
    <property type="entry name" value="Homeodomain-like_sf"/>
</dbReference>
<dbReference type="KEGG" id="msei:MSEDJ_44060"/>
<keyword evidence="8" id="KW-1185">Reference proteome</keyword>
<proteinExistence type="predicted"/>
<accession>A0A7I7QWF4</accession>
<dbReference type="SUPFAM" id="SSF48498">
    <property type="entry name" value="Tetracyclin repressor-like, C-terminal domain"/>
    <property type="match status" value="1"/>
</dbReference>
<evidence type="ECO:0000256" key="5">
    <source>
        <dbReference type="SAM" id="MobiDB-lite"/>
    </source>
</evidence>
<gene>
    <name evidence="7" type="ORF">MSEDJ_44060</name>
</gene>
<dbReference type="InterPro" id="IPR001647">
    <property type="entry name" value="HTH_TetR"/>
</dbReference>
<keyword evidence="1" id="KW-0805">Transcription regulation</keyword>
<evidence type="ECO:0000256" key="2">
    <source>
        <dbReference type="ARBA" id="ARBA00023125"/>
    </source>
</evidence>
<dbReference type="Proteomes" id="UP000467193">
    <property type="component" value="Chromosome"/>
</dbReference>
<dbReference type="InterPro" id="IPR049445">
    <property type="entry name" value="TetR_SbtR-like_C"/>
</dbReference>
<evidence type="ECO:0000256" key="1">
    <source>
        <dbReference type="ARBA" id="ARBA00023015"/>
    </source>
</evidence>
<evidence type="ECO:0000256" key="4">
    <source>
        <dbReference type="PROSITE-ProRule" id="PRU00335"/>
    </source>
</evidence>
<feature type="DNA-binding region" description="H-T-H motif" evidence="4">
    <location>
        <begin position="39"/>
        <end position="58"/>
    </location>
</feature>
<dbReference type="PROSITE" id="PS50977">
    <property type="entry name" value="HTH_TETR_2"/>
    <property type="match status" value="1"/>
</dbReference>
<dbReference type="Pfam" id="PF00440">
    <property type="entry name" value="TetR_N"/>
    <property type="match status" value="1"/>
</dbReference>
<evidence type="ECO:0000256" key="3">
    <source>
        <dbReference type="ARBA" id="ARBA00023163"/>
    </source>
</evidence>
<sequence length="217" mass="23689">MVTAEKVPTPRGRYREALRNDDAVLNAAREVFVERPEAKMSDVAARAGLGQASLYRRYKSKGELLNAVSADGMQSIASAAKRALEGGADPWKAFTGFMEHYIESGAAAQLMLAGLFVPDEDLFTLAADLYELTQQVVDRAIAAGALRRDFTGADVPLLAAQICSIRSQNPKRDQELRRRYLALALDGLRPQSSGHLPGAAPDFGELTERWTVQRPSQ</sequence>
<keyword evidence="2 4" id="KW-0238">DNA-binding</keyword>
<dbReference type="GO" id="GO:0003700">
    <property type="term" value="F:DNA-binding transcription factor activity"/>
    <property type="evidence" value="ECO:0007669"/>
    <property type="project" value="TreeGrafter"/>
</dbReference>
<reference evidence="7 8" key="1">
    <citation type="journal article" date="2019" name="Emerg. Microbes Infect.">
        <title>Comprehensive subspecies identification of 175 nontuberculous mycobacteria species based on 7547 genomic profiles.</title>
        <authorList>
            <person name="Matsumoto Y."/>
            <person name="Kinjo T."/>
            <person name="Motooka D."/>
            <person name="Nabeya D."/>
            <person name="Jung N."/>
            <person name="Uechi K."/>
            <person name="Horii T."/>
            <person name="Iida T."/>
            <person name="Fujita J."/>
            <person name="Nakamura S."/>
        </authorList>
    </citation>
    <scope>NUCLEOTIDE SEQUENCE [LARGE SCALE GENOMIC DNA]</scope>
    <source>
        <strain evidence="7 8">JCM 17899</strain>
    </source>
</reference>
<dbReference type="PANTHER" id="PTHR30055">
    <property type="entry name" value="HTH-TYPE TRANSCRIPTIONAL REGULATOR RUTR"/>
    <property type="match status" value="1"/>
</dbReference>
<dbReference type="GO" id="GO:0000976">
    <property type="term" value="F:transcription cis-regulatory region binding"/>
    <property type="evidence" value="ECO:0007669"/>
    <property type="project" value="TreeGrafter"/>
</dbReference>
<dbReference type="AlphaFoldDB" id="A0A7I7QWF4"/>
<evidence type="ECO:0000259" key="6">
    <source>
        <dbReference type="PROSITE" id="PS50977"/>
    </source>
</evidence>
<dbReference type="InterPro" id="IPR050109">
    <property type="entry name" value="HTH-type_TetR-like_transc_reg"/>
</dbReference>
<dbReference type="Pfam" id="PF21597">
    <property type="entry name" value="TetR_C_43"/>
    <property type="match status" value="1"/>
</dbReference>
<dbReference type="PANTHER" id="PTHR30055:SF234">
    <property type="entry name" value="HTH-TYPE TRANSCRIPTIONAL REGULATOR BETI"/>
    <property type="match status" value="1"/>
</dbReference>
<dbReference type="InterPro" id="IPR036271">
    <property type="entry name" value="Tet_transcr_reg_TetR-rel_C_sf"/>
</dbReference>
<protein>
    <submittedName>
        <fullName evidence="7">TetR family transcriptional regulator</fullName>
    </submittedName>
</protein>
<evidence type="ECO:0000313" key="7">
    <source>
        <dbReference type="EMBL" id="BBY30310.1"/>
    </source>
</evidence>
<organism evidence="7 8">
    <name type="scientific">Mycolicibacterium sediminis</name>
    <dbReference type="NCBI Taxonomy" id="1286180"/>
    <lineage>
        <taxon>Bacteria</taxon>
        <taxon>Bacillati</taxon>
        <taxon>Actinomycetota</taxon>
        <taxon>Actinomycetes</taxon>
        <taxon>Mycobacteriales</taxon>
        <taxon>Mycobacteriaceae</taxon>
        <taxon>Mycolicibacterium</taxon>
    </lineage>
</organism>
<evidence type="ECO:0000313" key="8">
    <source>
        <dbReference type="Proteomes" id="UP000467193"/>
    </source>
</evidence>
<feature type="domain" description="HTH tetR-type" evidence="6">
    <location>
        <begin position="18"/>
        <end position="76"/>
    </location>
</feature>
<dbReference type="EMBL" id="AP022588">
    <property type="protein sequence ID" value="BBY30310.1"/>
    <property type="molecule type" value="Genomic_DNA"/>
</dbReference>
<dbReference type="SUPFAM" id="SSF46689">
    <property type="entry name" value="Homeodomain-like"/>
    <property type="match status" value="1"/>
</dbReference>
<keyword evidence="3" id="KW-0804">Transcription</keyword>
<feature type="region of interest" description="Disordered" evidence="5">
    <location>
        <begin position="192"/>
        <end position="217"/>
    </location>
</feature>
<name>A0A7I7QWF4_9MYCO</name>
<dbReference type="Gene3D" id="1.10.357.10">
    <property type="entry name" value="Tetracycline Repressor, domain 2"/>
    <property type="match status" value="1"/>
</dbReference>